<gene>
    <name evidence="1" type="ORF">HF849_07080</name>
</gene>
<dbReference type="Proteomes" id="UP000587880">
    <property type="component" value="Unassembled WGS sequence"/>
</dbReference>
<evidence type="ECO:0000313" key="2">
    <source>
        <dbReference type="Proteomes" id="UP000587880"/>
    </source>
</evidence>
<proteinExistence type="predicted"/>
<sequence>MDLSKAVGEKWIPMTGREKGLPLFLNQDELERANSIVNVLEGMSIESAQELLNKVNIALLQLTFIN</sequence>
<protein>
    <submittedName>
        <fullName evidence="1">Uncharacterized protein</fullName>
    </submittedName>
</protein>
<accession>A0A7X9SMA6</accession>
<evidence type="ECO:0000313" key="1">
    <source>
        <dbReference type="EMBL" id="NMF04526.1"/>
    </source>
</evidence>
<comment type="caution">
    <text evidence="1">The sequence shown here is derived from an EMBL/GenBank/DDBJ whole genome shotgun (WGS) entry which is preliminary data.</text>
</comment>
<name>A0A7X9SMA6_CLOBE</name>
<reference evidence="1 2" key="1">
    <citation type="submission" date="2020-04" db="EMBL/GenBank/DDBJ databases">
        <authorList>
            <person name="Hitch T.C.A."/>
            <person name="Wylensek D."/>
            <person name="Clavel T."/>
        </authorList>
    </citation>
    <scope>NUCLEOTIDE SEQUENCE [LARGE SCALE GENOMIC DNA]</scope>
    <source>
        <strain evidence="1 2">WB01_NA02</strain>
    </source>
</reference>
<dbReference type="EMBL" id="JABAGD010000010">
    <property type="protein sequence ID" value="NMF04526.1"/>
    <property type="molecule type" value="Genomic_DNA"/>
</dbReference>
<dbReference type="RefSeq" id="WP_168981523.1">
    <property type="nucleotide sequence ID" value="NZ_JABAGD010000010.1"/>
</dbReference>
<dbReference type="AlphaFoldDB" id="A0A7X9SMA6"/>
<organism evidence="1 2">
    <name type="scientific">Clostridium beijerinckii</name>
    <name type="common">Clostridium MP</name>
    <dbReference type="NCBI Taxonomy" id="1520"/>
    <lineage>
        <taxon>Bacteria</taxon>
        <taxon>Bacillati</taxon>
        <taxon>Bacillota</taxon>
        <taxon>Clostridia</taxon>
        <taxon>Eubacteriales</taxon>
        <taxon>Clostridiaceae</taxon>
        <taxon>Clostridium</taxon>
    </lineage>
</organism>